<dbReference type="Proteomes" id="UP000183605">
    <property type="component" value="Unassembled WGS sequence"/>
</dbReference>
<protein>
    <submittedName>
        <fullName evidence="1">Uncharacterized protein</fullName>
    </submittedName>
</protein>
<accession>A0A1J5AZG3</accession>
<reference evidence="1 2" key="1">
    <citation type="journal article" date="2016" name="Environ. Microbiol.">
        <title>Genomic resolution of a cold subsurface aquifer community provides metabolic insights for novel microbes adapted to high CO concentrations.</title>
        <authorList>
            <person name="Probst A.J."/>
            <person name="Castelle C.J."/>
            <person name="Singh A."/>
            <person name="Brown C.T."/>
            <person name="Anantharaman K."/>
            <person name="Sharon I."/>
            <person name="Hug L.A."/>
            <person name="Burstein D."/>
            <person name="Emerson J.B."/>
            <person name="Thomas B.C."/>
            <person name="Banfield J.F."/>
        </authorList>
    </citation>
    <scope>NUCLEOTIDE SEQUENCE [LARGE SCALE GENOMIC DNA]</scope>
    <source>
        <strain evidence="1">CG2_30_44_31</strain>
    </source>
</reference>
<gene>
    <name evidence="1" type="ORF">AUK18_00960</name>
</gene>
<name>A0A1J5AZG3_9BACT</name>
<dbReference type="AlphaFoldDB" id="A0A1J5AZG3"/>
<evidence type="ECO:0000313" key="1">
    <source>
        <dbReference type="EMBL" id="OIP03945.1"/>
    </source>
</evidence>
<comment type="caution">
    <text evidence="1">The sequence shown here is derived from an EMBL/GenBank/DDBJ whole genome shotgun (WGS) entry which is preliminary data.</text>
</comment>
<sequence length="68" mass="7327">MTPVLRFKSDFVVSCFTWSALVASAGRAAGAGRRAAACRPNCRSFVKIELRQIAEKAFFGGSSKISNQ</sequence>
<organism evidence="1 2">
    <name type="scientific">Candidatus Beckwithbacteria bacterium CG2_30_44_31</name>
    <dbReference type="NCBI Taxonomy" id="1805035"/>
    <lineage>
        <taxon>Bacteria</taxon>
        <taxon>Candidatus Beckwithiibacteriota</taxon>
    </lineage>
</organism>
<dbReference type="EMBL" id="MNXQ01000019">
    <property type="protein sequence ID" value="OIP03945.1"/>
    <property type="molecule type" value="Genomic_DNA"/>
</dbReference>
<proteinExistence type="predicted"/>
<evidence type="ECO:0000313" key="2">
    <source>
        <dbReference type="Proteomes" id="UP000183605"/>
    </source>
</evidence>